<gene>
    <name evidence="1" type="ORF">FF100_28425</name>
</gene>
<evidence type="ECO:0000313" key="2">
    <source>
        <dbReference type="Proteomes" id="UP000305267"/>
    </source>
</evidence>
<protein>
    <submittedName>
        <fullName evidence="1">Uncharacterized protein</fullName>
    </submittedName>
</protein>
<keyword evidence="2" id="KW-1185">Reference proteome</keyword>
<dbReference type="OrthoDB" id="7994017at2"/>
<name>A0A5C4L9T4_9HYPH</name>
<comment type="caution">
    <text evidence="1">The sequence shown here is derived from an EMBL/GenBank/DDBJ whole genome shotgun (WGS) entry which is preliminary data.</text>
</comment>
<proteinExistence type="predicted"/>
<evidence type="ECO:0000313" key="1">
    <source>
        <dbReference type="EMBL" id="TNC08767.1"/>
    </source>
</evidence>
<dbReference type="Proteomes" id="UP000305267">
    <property type="component" value="Unassembled WGS sequence"/>
</dbReference>
<sequence length="170" mass="18432">MNLGSKFFLGTFATSMLVTSMVGRADADYAFLPPIADPAWAMPWQLSPASAASRAQGEQTLLIDIQGFGTVRGTQTALNYLFTPLFEQSGRNALVEACRDVVAQAAGKLGSVQVEAVSAGSERRTRDGITAPVAFRLIYARFNGREDYEVRQSTLTCKADRLGKIRDAYV</sequence>
<organism evidence="1 2">
    <name type="scientific">Methylobacterium terricola</name>
    <dbReference type="NCBI Taxonomy" id="2583531"/>
    <lineage>
        <taxon>Bacteria</taxon>
        <taxon>Pseudomonadati</taxon>
        <taxon>Pseudomonadota</taxon>
        <taxon>Alphaproteobacteria</taxon>
        <taxon>Hyphomicrobiales</taxon>
        <taxon>Methylobacteriaceae</taxon>
        <taxon>Methylobacterium</taxon>
    </lineage>
</organism>
<dbReference type="RefSeq" id="WP_139039125.1">
    <property type="nucleotide sequence ID" value="NZ_VDDA01000021.1"/>
</dbReference>
<dbReference type="EMBL" id="VDDA01000021">
    <property type="protein sequence ID" value="TNC08767.1"/>
    <property type="molecule type" value="Genomic_DNA"/>
</dbReference>
<dbReference type="AlphaFoldDB" id="A0A5C4L9T4"/>
<reference evidence="1 2" key="1">
    <citation type="submission" date="2019-06" db="EMBL/GenBank/DDBJ databases">
        <title>Genome of Methylobacterium sp. 17Sr1-39.</title>
        <authorList>
            <person name="Seo T."/>
        </authorList>
    </citation>
    <scope>NUCLEOTIDE SEQUENCE [LARGE SCALE GENOMIC DNA]</scope>
    <source>
        <strain evidence="1 2">17Sr1-39</strain>
    </source>
</reference>
<accession>A0A5C4L9T4</accession>